<sequence>MENTSCKLHLYLHSGIPVLTLEGEWNEGIQQQLAEAINYLLLTAHFEVVINLAKAHRLPLLDLAWWHAFETLGERLAAHYGRLEVVGNREHVRIASALRRQRLQWALTEEEAICHLRGRSQCGQSVVVRAHLMTPDNERGLQPV</sequence>
<protein>
    <submittedName>
        <fullName evidence="1">Putative anti-anti-sigma factor</fullName>
    </submittedName>
</protein>
<dbReference type="RefSeq" id="WP_016483576.1">
    <property type="nucleotide sequence ID" value="NC_021487.1"/>
</dbReference>
<gene>
    <name evidence="1" type="ORF">CCALI_02249</name>
</gene>
<evidence type="ECO:0000313" key="1">
    <source>
        <dbReference type="EMBL" id="CCW36056.1"/>
    </source>
</evidence>
<reference evidence="2" key="1">
    <citation type="submission" date="2013-03" db="EMBL/GenBank/DDBJ databases">
        <title>Genome sequence of Chthonomonas calidirosea, the first sequenced genome from the Armatimonadetes phylum (formally candidate division OP10).</title>
        <authorList>
            <person name="Lee K.C.Y."/>
            <person name="Morgan X.C."/>
            <person name="Dunfield P.F."/>
            <person name="Tamas I."/>
            <person name="Houghton K.M."/>
            <person name="Vyssotski M."/>
            <person name="Ryan J.L.J."/>
            <person name="Lagutin K."/>
            <person name="McDonald I.R."/>
            <person name="Stott M.B."/>
        </authorList>
    </citation>
    <scope>NUCLEOTIDE SEQUENCE [LARGE SCALE GENOMIC DNA]</scope>
    <source>
        <strain evidence="2">DSM 23976 / ICMP 18418 / T49</strain>
    </source>
</reference>
<name>S0EW65_CHTCT</name>
<dbReference type="Proteomes" id="UP000014227">
    <property type="component" value="Chromosome I"/>
</dbReference>
<dbReference type="HOGENOM" id="CLU_1793052_0_0_0"/>
<proteinExistence type="predicted"/>
<evidence type="ECO:0000313" key="2">
    <source>
        <dbReference type="Proteomes" id="UP000014227"/>
    </source>
</evidence>
<organism evidence="1 2">
    <name type="scientific">Chthonomonas calidirosea (strain DSM 23976 / ICMP 18418 / T49)</name>
    <dbReference type="NCBI Taxonomy" id="1303518"/>
    <lineage>
        <taxon>Bacteria</taxon>
        <taxon>Bacillati</taxon>
        <taxon>Armatimonadota</taxon>
        <taxon>Chthonomonadia</taxon>
        <taxon>Chthonomonadales</taxon>
        <taxon>Chthonomonadaceae</taxon>
        <taxon>Chthonomonas</taxon>
    </lineage>
</organism>
<dbReference type="EMBL" id="HF951689">
    <property type="protein sequence ID" value="CCW36056.1"/>
    <property type="molecule type" value="Genomic_DNA"/>
</dbReference>
<dbReference type="PATRIC" id="fig|1303518.3.peg.2337"/>
<dbReference type="AlphaFoldDB" id="S0EW65"/>
<dbReference type="STRING" id="454171.CP488_01845"/>
<dbReference type="InParanoid" id="S0EW65"/>
<accession>S0EW65</accession>
<keyword evidence="2" id="KW-1185">Reference proteome</keyword>
<dbReference type="KEGG" id="ccz:CCALI_02249"/>